<evidence type="ECO:0000256" key="1">
    <source>
        <dbReference type="ARBA" id="ARBA00004141"/>
    </source>
</evidence>
<dbReference type="InterPro" id="IPR004680">
    <property type="entry name" value="Cit_transptr-like_dom"/>
</dbReference>
<feature type="transmembrane region" description="Helical" evidence="7">
    <location>
        <begin position="408"/>
        <end position="437"/>
    </location>
</feature>
<feature type="transmembrane region" description="Helical" evidence="7">
    <location>
        <begin position="66"/>
        <end position="89"/>
    </location>
</feature>
<gene>
    <name evidence="9" type="ORF">PZH42_00670</name>
</gene>
<dbReference type="InterPro" id="IPR051679">
    <property type="entry name" value="DASS-Related_Transporters"/>
</dbReference>
<feature type="transmembrane region" description="Helical" evidence="7">
    <location>
        <begin position="110"/>
        <end position="130"/>
    </location>
</feature>
<evidence type="ECO:0000256" key="5">
    <source>
        <dbReference type="ARBA" id="ARBA00022989"/>
    </source>
</evidence>
<dbReference type="Pfam" id="PF03600">
    <property type="entry name" value="CitMHS"/>
    <property type="match status" value="1"/>
</dbReference>
<dbReference type="GO" id="GO:0005886">
    <property type="term" value="C:plasma membrane"/>
    <property type="evidence" value="ECO:0007669"/>
    <property type="project" value="TreeGrafter"/>
</dbReference>
<evidence type="ECO:0000256" key="7">
    <source>
        <dbReference type="SAM" id="Phobius"/>
    </source>
</evidence>
<evidence type="ECO:0000256" key="2">
    <source>
        <dbReference type="ARBA" id="ARBA00022448"/>
    </source>
</evidence>
<dbReference type="SUPFAM" id="SSF116726">
    <property type="entry name" value="TrkA C-terminal domain-like"/>
    <property type="match status" value="2"/>
</dbReference>
<dbReference type="Pfam" id="PF02080">
    <property type="entry name" value="TrkA_C"/>
    <property type="match status" value="1"/>
</dbReference>
<evidence type="ECO:0000313" key="10">
    <source>
        <dbReference type="Proteomes" id="UP001221924"/>
    </source>
</evidence>
<feature type="transmembrane region" description="Helical" evidence="7">
    <location>
        <begin position="528"/>
        <end position="551"/>
    </location>
</feature>
<feature type="transmembrane region" description="Helical" evidence="7">
    <location>
        <begin position="6"/>
        <end position="30"/>
    </location>
</feature>
<keyword evidence="4" id="KW-0677">Repeat</keyword>
<keyword evidence="2" id="KW-0813">Transport</keyword>
<feature type="domain" description="RCK C-terminal" evidence="8">
    <location>
        <begin position="213"/>
        <end position="298"/>
    </location>
</feature>
<sequence>MIESFVFLGLSLNAWITIVLVLVMFGLLLFTKLPADVVFVGGMAVLLVCGVLPAKEVLSGFSSESVVVVGVLFVVVAGLVYTGVLQWIVRHLLGNPSSYPKAIVRLMLPVAMLSSMLSNTTVVALFINVVKMWSKKLDVAPSKLLISLSYASGMGGVCTLIGTPPNLIISGFYARETGVELGVFTTTLPGLFCLAVGILSMIALRKLLPERKSPESSFESISDYTVELMVPTTNPLVGQSVGECGLMDVRGGRLVEIVRFDKEIISPVPADEFILGGDRLVYSGQIDAILDLRETHQLVNATHHVYSVTEMEGQRKLQTGYLAFDSDLIGKRMTDTRFEEEHDVVLVAIARQGKRLEVSPREAVLQAGDTLLLEGKKLREEDFNGDVRFFDSENIQQVNHKTLVSSGIMLAMMLLSAFHVMPLLNACFLAAFAMILTRCCSIEQARKSINWNVLMVFAGSVCLGMAIENTGIAQKFADGLLGMCGTNPLVVLAVICLVGTFITELISNAAAAAMFFPIAYKSAIALGVNPLTFCVALMIAVSSSFATPIGSPTHMLVYGPGGYRFSDFMKIGLLMNLIILAANLFIVTILFPL</sequence>
<name>A0AAW6M166_9BACE</name>
<dbReference type="GO" id="GO:0008324">
    <property type="term" value="F:monoatomic cation transmembrane transporter activity"/>
    <property type="evidence" value="ECO:0007669"/>
    <property type="project" value="InterPro"/>
</dbReference>
<protein>
    <submittedName>
        <fullName evidence="9">SLC13 family permease</fullName>
    </submittedName>
</protein>
<evidence type="ECO:0000256" key="4">
    <source>
        <dbReference type="ARBA" id="ARBA00022737"/>
    </source>
</evidence>
<dbReference type="AlphaFoldDB" id="A0AAW6M166"/>
<dbReference type="Proteomes" id="UP001221924">
    <property type="component" value="Unassembled WGS sequence"/>
</dbReference>
<dbReference type="Gene3D" id="3.30.70.1450">
    <property type="entry name" value="Regulator of K+ conductance, C-terminal domain"/>
    <property type="match status" value="2"/>
</dbReference>
<dbReference type="GO" id="GO:0006813">
    <property type="term" value="P:potassium ion transport"/>
    <property type="evidence" value="ECO:0007669"/>
    <property type="project" value="InterPro"/>
</dbReference>
<evidence type="ECO:0000313" key="9">
    <source>
        <dbReference type="EMBL" id="MDE8692612.1"/>
    </source>
</evidence>
<evidence type="ECO:0000259" key="8">
    <source>
        <dbReference type="PROSITE" id="PS51202"/>
    </source>
</evidence>
<feature type="transmembrane region" description="Helical" evidence="7">
    <location>
        <begin position="571"/>
        <end position="591"/>
    </location>
</feature>
<comment type="subcellular location">
    <subcellularLocation>
        <location evidence="1">Membrane</location>
        <topology evidence="1">Multi-pass membrane protein</topology>
    </subcellularLocation>
</comment>
<feature type="transmembrane region" description="Helical" evidence="7">
    <location>
        <begin position="37"/>
        <end position="54"/>
    </location>
</feature>
<feature type="transmembrane region" description="Helical" evidence="7">
    <location>
        <begin position="449"/>
        <end position="467"/>
    </location>
</feature>
<dbReference type="RefSeq" id="WP_149933470.1">
    <property type="nucleotide sequence ID" value="NZ_CAXKYC010000001.1"/>
</dbReference>
<proteinExistence type="predicted"/>
<dbReference type="PANTHER" id="PTHR43652">
    <property type="entry name" value="BASIC AMINO ACID ANTIPORTER YFCC-RELATED"/>
    <property type="match status" value="1"/>
</dbReference>
<dbReference type="EMBL" id="JARFID010000001">
    <property type="protein sequence ID" value="MDE8692612.1"/>
    <property type="molecule type" value="Genomic_DNA"/>
</dbReference>
<dbReference type="InterPro" id="IPR036721">
    <property type="entry name" value="RCK_C_sf"/>
</dbReference>
<feature type="transmembrane region" description="Helical" evidence="7">
    <location>
        <begin position="181"/>
        <end position="204"/>
    </location>
</feature>
<dbReference type="InterPro" id="IPR006037">
    <property type="entry name" value="RCK_C"/>
</dbReference>
<keyword evidence="5 7" id="KW-1133">Transmembrane helix</keyword>
<keyword evidence="6 7" id="KW-0472">Membrane</keyword>
<accession>A0AAW6M166</accession>
<reference evidence="9" key="1">
    <citation type="submission" date="2023-03" db="EMBL/GenBank/DDBJ databases">
        <title>DFI Biobank Strains.</title>
        <authorList>
            <person name="Mostad J."/>
            <person name="Paddock L."/>
            <person name="Medina S."/>
            <person name="Waligurski E."/>
            <person name="Barat B."/>
            <person name="Smith R."/>
            <person name="Burgo V."/>
            <person name="Metcalfe C."/>
            <person name="Woodson C."/>
            <person name="Sundararajan A."/>
            <person name="Ramaswamy R."/>
            <person name="Lin H."/>
            <person name="Pamer E.G."/>
        </authorList>
    </citation>
    <scope>NUCLEOTIDE SEQUENCE</scope>
    <source>
        <strain evidence="9">DFI.9.5</strain>
    </source>
</reference>
<comment type="caution">
    <text evidence="9">The sequence shown here is derived from an EMBL/GenBank/DDBJ whole genome shotgun (WGS) entry which is preliminary data.</text>
</comment>
<organism evidence="9 10">
    <name type="scientific">Bacteroides cellulosilyticus</name>
    <dbReference type="NCBI Taxonomy" id="246787"/>
    <lineage>
        <taxon>Bacteria</taxon>
        <taxon>Pseudomonadati</taxon>
        <taxon>Bacteroidota</taxon>
        <taxon>Bacteroidia</taxon>
        <taxon>Bacteroidales</taxon>
        <taxon>Bacteroidaceae</taxon>
        <taxon>Bacteroides</taxon>
    </lineage>
</organism>
<feature type="domain" description="RCK C-terminal" evidence="8">
    <location>
        <begin position="305"/>
        <end position="389"/>
    </location>
</feature>
<evidence type="ECO:0000256" key="3">
    <source>
        <dbReference type="ARBA" id="ARBA00022692"/>
    </source>
</evidence>
<evidence type="ECO:0000256" key="6">
    <source>
        <dbReference type="ARBA" id="ARBA00023136"/>
    </source>
</evidence>
<dbReference type="PROSITE" id="PS51202">
    <property type="entry name" value="RCK_C"/>
    <property type="match status" value="2"/>
</dbReference>
<dbReference type="PANTHER" id="PTHR43652:SF2">
    <property type="entry name" value="BASIC AMINO ACID ANTIPORTER YFCC-RELATED"/>
    <property type="match status" value="1"/>
</dbReference>
<feature type="transmembrane region" description="Helical" evidence="7">
    <location>
        <begin position="487"/>
        <end position="516"/>
    </location>
</feature>
<keyword evidence="3 7" id="KW-0812">Transmembrane</keyword>